<organism evidence="1 2">
    <name type="scientific">Schistosoma mattheei</name>
    <dbReference type="NCBI Taxonomy" id="31246"/>
    <lineage>
        <taxon>Eukaryota</taxon>
        <taxon>Metazoa</taxon>
        <taxon>Spiralia</taxon>
        <taxon>Lophotrochozoa</taxon>
        <taxon>Platyhelminthes</taxon>
        <taxon>Trematoda</taxon>
        <taxon>Digenea</taxon>
        <taxon>Strigeidida</taxon>
        <taxon>Schistosomatoidea</taxon>
        <taxon>Schistosomatidae</taxon>
        <taxon>Schistosoma</taxon>
    </lineage>
</organism>
<accession>A0A183NQN1</accession>
<dbReference type="Proteomes" id="UP000269396">
    <property type="component" value="Unassembled WGS sequence"/>
</dbReference>
<proteinExistence type="predicted"/>
<keyword evidence="2" id="KW-1185">Reference proteome</keyword>
<dbReference type="AlphaFoldDB" id="A0A183NQN1"/>
<name>A0A183NQN1_9TREM</name>
<sequence length="119" mass="13582">MQLVSSDFGGLDMFYECRPREFHVVHYLPHVLRMSSQRIPRRALFADSGTGWIKRRGGQYMTWCRGIKESCIGLAGVGSSRLSGWRPRDGATQWPETLSDMAQNRSQWRSCCNLPLLSS</sequence>
<evidence type="ECO:0000313" key="1">
    <source>
        <dbReference type="EMBL" id="VDP06628.1"/>
    </source>
</evidence>
<dbReference type="STRING" id="31246.A0A183NQN1"/>
<evidence type="ECO:0000313" key="2">
    <source>
        <dbReference type="Proteomes" id="UP000269396"/>
    </source>
</evidence>
<gene>
    <name evidence="1" type="ORF">SMTD_LOCUS4418</name>
</gene>
<reference evidence="1 2" key="1">
    <citation type="submission" date="2018-11" db="EMBL/GenBank/DDBJ databases">
        <authorList>
            <consortium name="Pathogen Informatics"/>
        </authorList>
    </citation>
    <scope>NUCLEOTIDE SEQUENCE [LARGE SCALE GENOMIC DNA]</scope>
    <source>
        <strain>Denwood</strain>
        <strain evidence="2">Zambia</strain>
    </source>
</reference>
<protein>
    <submittedName>
        <fullName evidence="1">Uncharacterized protein</fullName>
    </submittedName>
</protein>
<dbReference type="EMBL" id="UZAL01012391">
    <property type="protein sequence ID" value="VDP06628.1"/>
    <property type="molecule type" value="Genomic_DNA"/>
</dbReference>